<dbReference type="PANTHER" id="PTHR24128:SF87">
    <property type="entry name" value="ANKYRIN REPEAT FAMILY PROTEIN"/>
    <property type="match status" value="1"/>
</dbReference>
<feature type="transmembrane region" description="Helical" evidence="2">
    <location>
        <begin position="330"/>
        <end position="350"/>
    </location>
</feature>
<dbReference type="Pfam" id="PF12796">
    <property type="entry name" value="Ank_2"/>
    <property type="match status" value="1"/>
</dbReference>
<feature type="domain" description="PGG" evidence="3">
    <location>
        <begin position="288"/>
        <end position="373"/>
    </location>
</feature>
<evidence type="ECO:0000313" key="5">
    <source>
        <dbReference type="Proteomes" id="UP001558713"/>
    </source>
</evidence>
<dbReference type="InterPro" id="IPR036770">
    <property type="entry name" value="Ankyrin_rpt-contain_sf"/>
</dbReference>
<feature type="repeat" description="ANK" evidence="1">
    <location>
        <begin position="107"/>
        <end position="129"/>
    </location>
</feature>
<gene>
    <name evidence="4" type="ORF">V5N11_004865</name>
</gene>
<name>A0ABD1ASH0_CARAN</name>
<keyword evidence="2" id="KW-0472">Membrane</keyword>
<dbReference type="SUPFAM" id="SSF48403">
    <property type="entry name" value="Ankyrin repeat"/>
    <property type="match status" value="1"/>
</dbReference>
<feature type="transmembrane region" description="Helical" evidence="2">
    <location>
        <begin position="387"/>
        <end position="405"/>
    </location>
</feature>
<organism evidence="4 5">
    <name type="scientific">Cardamine amara subsp. amara</name>
    <dbReference type="NCBI Taxonomy" id="228776"/>
    <lineage>
        <taxon>Eukaryota</taxon>
        <taxon>Viridiplantae</taxon>
        <taxon>Streptophyta</taxon>
        <taxon>Embryophyta</taxon>
        <taxon>Tracheophyta</taxon>
        <taxon>Spermatophyta</taxon>
        <taxon>Magnoliopsida</taxon>
        <taxon>eudicotyledons</taxon>
        <taxon>Gunneridae</taxon>
        <taxon>Pentapetalae</taxon>
        <taxon>rosids</taxon>
        <taxon>malvids</taxon>
        <taxon>Brassicales</taxon>
        <taxon>Brassicaceae</taxon>
        <taxon>Cardamineae</taxon>
        <taxon>Cardamine</taxon>
    </lineage>
</organism>
<dbReference type="AlphaFoldDB" id="A0ABD1ASH0"/>
<dbReference type="PROSITE" id="PS50088">
    <property type="entry name" value="ANK_REPEAT"/>
    <property type="match status" value="2"/>
</dbReference>
<dbReference type="EMBL" id="JBANAX010000408">
    <property type="protein sequence ID" value="KAL1209711.1"/>
    <property type="molecule type" value="Genomic_DNA"/>
</dbReference>
<dbReference type="InterPro" id="IPR002110">
    <property type="entry name" value="Ankyrin_rpt"/>
</dbReference>
<dbReference type="Pfam" id="PF13962">
    <property type="entry name" value="PGG"/>
    <property type="match status" value="1"/>
</dbReference>
<keyword evidence="2" id="KW-0812">Transmembrane</keyword>
<dbReference type="Pfam" id="PF13857">
    <property type="entry name" value="Ank_5"/>
    <property type="match status" value="1"/>
</dbReference>
<dbReference type="SMART" id="SM00248">
    <property type="entry name" value="ANK"/>
    <property type="match status" value="5"/>
</dbReference>
<sequence>MDQRVVRLGEAAHSGNMDNLYALLREDPYLLENIEAVPFIDTPLHEAVISGKTRFVMEMMNLKPSFARKLNLDGFSPLHLAIGTSQPRMVVELLKVDPSLALVKGREGMTPLHLAVRNGASDLVVELIMACPECNQDVNVDGQTALHIAVTIGKIEVLEVLIGWLCRWEHKTAASTETEVLNKRDHQGNTTLHVAAYQNKDQELRMLLSVKKIDRNIKNHNGLTVLDVLQSRGHQMDADTERLVLQSGAKQANSLPKVTTLLEVLRLPPTRFWNNIIAIERYRSRITDETRNALLVLSTLVITTTYQLVLQPPGGTNDGKVVMNTSTYSSLWMFNTAGFLAAVFLVMFMVQVDAIRLLFIFPVFPCMYAAYMMSSHAISPSDASFEGTLPAFCGIVILVSAVIFLNEGMQYLWPRTGPPTCELTLDGFTKLHRVTKVVQK</sequence>
<evidence type="ECO:0000256" key="1">
    <source>
        <dbReference type="PROSITE-ProRule" id="PRU00023"/>
    </source>
</evidence>
<proteinExistence type="predicted"/>
<accession>A0ABD1ASH0</accession>
<protein>
    <submittedName>
        <fullName evidence="4">Ankyrin repeat-containing protein BDA1</fullName>
    </submittedName>
</protein>
<feature type="transmembrane region" description="Helical" evidence="2">
    <location>
        <begin position="357"/>
        <end position="375"/>
    </location>
</feature>
<evidence type="ECO:0000313" key="4">
    <source>
        <dbReference type="EMBL" id="KAL1209711.1"/>
    </source>
</evidence>
<dbReference type="InterPro" id="IPR026961">
    <property type="entry name" value="PGG_dom"/>
</dbReference>
<evidence type="ECO:0000259" key="3">
    <source>
        <dbReference type="Pfam" id="PF13962"/>
    </source>
</evidence>
<keyword evidence="5" id="KW-1185">Reference proteome</keyword>
<dbReference type="Proteomes" id="UP001558713">
    <property type="component" value="Unassembled WGS sequence"/>
</dbReference>
<evidence type="ECO:0000256" key="2">
    <source>
        <dbReference type="SAM" id="Phobius"/>
    </source>
</evidence>
<dbReference type="PROSITE" id="PS50297">
    <property type="entry name" value="ANK_REP_REGION"/>
    <property type="match status" value="2"/>
</dbReference>
<feature type="repeat" description="ANK" evidence="1">
    <location>
        <begin position="141"/>
        <end position="162"/>
    </location>
</feature>
<reference evidence="4 5" key="1">
    <citation type="submission" date="2024-04" db="EMBL/GenBank/DDBJ databases">
        <title>Genome assembly C_amara_ONT_v2.</title>
        <authorList>
            <person name="Yant L."/>
            <person name="Moore C."/>
            <person name="Slenker M."/>
        </authorList>
    </citation>
    <scope>NUCLEOTIDE SEQUENCE [LARGE SCALE GENOMIC DNA]</scope>
    <source>
        <tissue evidence="4">Leaf</tissue>
    </source>
</reference>
<keyword evidence="2" id="KW-1133">Transmembrane helix</keyword>
<feature type="transmembrane region" description="Helical" evidence="2">
    <location>
        <begin position="293"/>
        <end position="310"/>
    </location>
</feature>
<dbReference type="Gene3D" id="1.25.40.20">
    <property type="entry name" value="Ankyrin repeat-containing domain"/>
    <property type="match status" value="1"/>
</dbReference>
<keyword evidence="1" id="KW-0040">ANK repeat</keyword>
<comment type="caution">
    <text evidence="4">The sequence shown here is derived from an EMBL/GenBank/DDBJ whole genome shotgun (WGS) entry which is preliminary data.</text>
</comment>
<dbReference type="PANTHER" id="PTHR24128">
    <property type="entry name" value="HOMEOBOX PROTEIN WARIAI"/>
    <property type="match status" value="1"/>
</dbReference>